<reference evidence="1 2" key="1">
    <citation type="submission" date="2023-07" db="EMBL/GenBank/DDBJ databases">
        <title>Genomic Encyclopedia of Type Strains, Phase IV (KMG-IV): sequencing the most valuable type-strain genomes for metagenomic binning, comparative biology and taxonomic classification.</title>
        <authorList>
            <person name="Goeker M."/>
        </authorList>
    </citation>
    <scope>NUCLEOTIDE SEQUENCE [LARGE SCALE GENOMIC DNA]</scope>
    <source>
        <strain evidence="1 2">DSM 12751</strain>
    </source>
</reference>
<dbReference type="Proteomes" id="UP001235840">
    <property type="component" value="Unassembled WGS sequence"/>
</dbReference>
<keyword evidence="2" id="KW-1185">Reference proteome</keyword>
<dbReference type="Pfam" id="PF02620">
    <property type="entry name" value="YceD"/>
    <property type="match status" value="1"/>
</dbReference>
<proteinExistence type="predicted"/>
<protein>
    <recommendedName>
        <fullName evidence="3">DUF177 domain-containing protein</fullName>
    </recommendedName>
</protein>
<gene>
    <name evidence="1" type="ORF">J2S11_000480</name>
</gene>
<name>A0ABT9VVC4_9BACI</name>
<comment type="caution">
    <text evidence="1">The sequence shown here is derived from an EMBL/GenBank/DDBJ whole genome shotgun (WGS) entry which is preliminary data.</text>
</comment>
<evidence type="ECO:0008006" key="3">
    <source>
        <dbReference type="Google" id="ProtNLM"/>
    </source>
</evidence>
<evidence type="ECO:0000313" key="1">
    <source>
        <dbReference type="EMBL" id="MDQ0164580.1"/>
    </source>
</evidence>
<organism evidence="1 2">
    <name type="scientific">Caldalkalibacillus horti</name>
    <dbReference type="NCBI Taxonomy" id="77523"/>
    <lineage>
        <taxon>Bacteria</taxon>
        <taxon>Bacillati</taxon>
        <taxon>Bacillota</taxon>
        <taxon>Bacilli</taxon>
        <taxon>Bacillales</taxon>
        <taxon>Bacillaceae</taxon>
        <taxon>Caldalkalibacillus</taxon>
    </lineage>
</organism>
<dbReference type="InterPro" id="IPR003772">
    <property type="entry name" value="YceD"/>
</dbReference>
<evidence type="ECO:0000313" key="2">
    <source>
        <dbReference type="Proteomes" id="UP001235840"/>
    </source>
</evidence>
<dbReference type="RefSeq" id="WP_307390399.1">
    <property type="nucleotide sequence ID" value="NZ_BAAADK010000018.1"/>
</dbReference>
<dbReference type="EMBL" id="JAUSTY010000002">
    <property type="protein sequence ID" value="MDQ0164580.1"/>
    <property type="molecule type" value="Genomic_DNA"/>
</dbReference>
<accession>A0ABT9VVC4</accession>
<sequence length="181" mass="20710">MKIEKKSCFELKGKQMTLEHTYELPHLVEQNKQLLALSPAKFSGKGEMEAGLFIVKGVIVGQYTLPCSRCLTDVIYDYEQDIEELFSLQPSILQIETEEDEDDLTEEIHPVHGQEIDLTPYIEEEILMSIPFVPTCQSKEECEANQVLEGTGWSVLTEEMKKNKIDPRLADLAKLFDQKKD</sequence>